<accession>A0AAV4JXR2</accession>
<reference evidence="2 3" key="1">
    <citation type="journal article" date="2021" name="Elife">
        <title>Chloroplast acquisition without the gene transfer in kleptoplastic sea slugs, Plakobranchus ocellatus.</title>
        <authorList>
            <person name="Maeda T."/>
            <person name="Takahashi S."/>
            <person name="Yoshida T."/>
            <person name="Shimamura S."/>
            <person name="Takaki Y."/>
            <person name="Nagai Y."/>
            <person name="Toyoda A."/>
            <person name="Suzuki Y."/>
            <person name="Arimoto A."/>
            <person name="Ishii H."/>
            <person name="Satoh N."/>
            <person name="Nishiyama T."/>
            <person name="Hasebe M."/>
            <person name="Maruyama T."/>
            <person name="Minagawa J."/>
            <person name="Obokata J."/>
            <person name="Shigenobu S."/>
        </authorList>
    </citation>
    <scope>NUCLEOTIDE SEQUENCE [LARGE SCALE GENOMIC DNA]</scope>
</reference>
<keyword evidence="3" id="KW-1185">Reference proteome</keyword>
<keyword evidence="1" id="KW-0175">Coiled coil</keyword>
<evidence type="ECO:0000313" key="2">
    <source>
        <dbReference type="EMBL" id="GFS26513.1"/>
    </source>
</evidence>
<organism evidence="2 3">
    <name type="scientific">Elysia marginata</name>
    <dbReference type="NCBI Taxonomy" id="1093978"/>
    <lineage>
        <taxon>Eukaryota</taxon>
        <taxon>Metazoa</taxon>
        <taxon>Spiralia</taxon>
        <taxon>Lophotrochozoa</taxon>
        <taxon>Mollusca</taxon>
        <taxon>Gastropoda</taxon>
        <taxon>Heterobranchia</taxon>
        <taxon>Euthyneura</taxon>
        <taxon>Panpulmonata</taxon>
        <taxon>Sacoglossa</taxon>
        <taxon>Placobranchoidea</taxon>
        <taxon>Plakobranchidae</taxon>
        <taxon>Elysia</taxon>
    </lineage>
</organism>
<name>A0AAV4JXR2_9GAST</name>
<gene>
    <name evidence="2" type="ORF">ElyMa_005216900</name>
</gene>
<dbReference type="AlphaFoldDB" id="A0AAV4JXR2"/>
<comment type="caution">
    <text evidence="2">The sequence shown here is derived from an EMBL/GenBank/DDBJ whole genome shotgun (WGS) entry which is preliminary data.</text>
</comment>
<sequence length="384" mass="43700">MFTKAFDRVRHDEIMKDLTQIKIDGKDLRVIKNINWEQTAAIRVEGETSTYQKIKRGVGQEKEEEDPLPTAVEINNALNKRLDNMMDDVTAATEVLDTWKSKVDILSQKVDELKSKKSELEGFNLGTDSLSLYQLKLKNKLKKVNVLLETAQAEQDILRDRIGRMENSLQHLVESQSDLERKYLLQKSQLNSLMQKLTAIQRLSGVECCVVDADILRITLQPKNMISSNGVSQHDDEDLEDCKLTADLKFALNEQGCLEISGVETLQNTEEIKELITHVKQDKDLPRFISGLRNTWLSSLPLNVEVAGLRKSHAIDFVQEDGILHLMINKRNVVCSLNVPKSYPCAKVFLTSVTGSELTTDKIPVSWFIRCVFIYKDVNRLDLI</sequence>
<proteinExistence type="predicted"/>
<dbReference type="EMBL" id="BMAT01010418">
    <property type="protein sequence ID" value="GFS26513.1"/>
    <property type="molecule type" value="Genomic_DNA"/>
</dbReference>
<evidence type="ECO:0000313" key="3">
    <source>
        <dbReference type="Proteomes" id="UP000762676"/>
    </source>
</evidence>
<protein>
    <submittedName>
        <fullName evidence="2">Retrovirus-related Pol polyprotein LINE-1</fullName>
    </submittedName>
</protein>
<dbReference type="Proteomes" id="UP000762676">
    <property type="component" value="Unassembled WGS sequence"/>
</dbReference>
<feature type="coiled-coil region" evidence="1">
    <location>
        <begin position="96"/>
        <end position="168"/>
    </location>
</feature>
<evidence type="ECO:0000256" key="1">
    <source>
        <dbReference type="SAM" id="Coils"/>
    </source>
</evidence>